<name>A0A4R6QD97_9BURK</name>
<dbReference type="InterPro" id="IPR023023">
    <property type="entry name" value="dNTPase_2"/>
</dbReference>
<dbReference type="InterPro" id="IPR026875">
    <property type="entry name" value="PHydrolase_assoc_dom"/>
</dbReference>
<keyword evidence="1 2" id="KW-0378">Hydrolase</keyword>
<dbReference type="PROSITE" id="PS51831">
    <property type="entry name" value="HD"/>
    <property type="match status" value="1"/>
</dbReference>
<dbReference type="PANTHER" id="PTHR11373">
    <property type="entry name" value="DEOXYNUCLEOSIDE TRIPHOSPHATE TRIPHOSPHOHYDROLASE"/>
    <property type="match status" value="1"/>
</dbReference>
<dbReference type="AlphaFoldDB" id="A0A4R6QD97"/>
<keyword evidence="5" id="KW-1185">Reference proteome</keyword>
<organism evidence="4 5">
    <name type="scientific">Roseateles toxinivorans</name>
    <dbReference type="NCBI Taxonomy" id="270368"/>
    <lineage>
        <taxon>Bacteria</taxon>
        <taxon>Pseudomonadati</taxon>
        <taxon>Pseudomonadota</taxon>
        <taxon>Betaproteobacteria</taxon>
        <taxon>Burkholderiales</taxon>
        <taxon>Sphaerotilaceae</taxon>
        <taxon>Roseateles</taxon>
    </lineage>
</organism>
<dbReference type="PANTHER" id="PTHR11373:SF32">
    <property type="entry name" value="DEOXYGUANOSINETRIPHOSPHATE TRIPHOSPHOHYDROLASE"/>
    <property type="match status" value="1"/>
</dbReference>
<evidence type="ECO:0000256" key="2">
    <source>
        <dbReference type="HAMAP-Rule" id="MF_01212"/>
    </source>
</evidence>
<dbReference type="InParanoid" id="A0A4R6QD97"/>
<dbReference type="Pfam" id="PF01966">
    <property type="entry name" value="HD"/>
    <property type="match status" value="1"/>
</dbReference>
<dbReference type="SMART" id="SM00471">
    <property type="entry name" value="HDc"/>
    <property type="match status" value="1"/>
</dbReference>
<dbReference type="InterPro" id="IPR006674">
    <property type="entry name" value="HD_domain"/>
</dbReference>
<dbReference type="GO" id="GO:0006203">
    <property type="term" value="P:dGTP catabolic process"/>
    <property type="evidence" value="ECO:0007669"/>
    <property type="project" value="TreeGrafter"/>
</dbReference>
<dbReference type="FunCoup" id="A0A4R6QD97">
    <property type="interactions" value="193"/>
</dbReference>
<evidence type="ECO:0000256" key="1">
    <source>
        <dbReference type="ARBA" id="ARBA00022801"/>
    </source>
</evidence>
<dbReference type="Proteomes" id="UP000295361">
    <property type="component" value="Unassembled WGS sequence"/>
</dbReference>
<dbReference type="EMBL" id="SNXS01000015">
    <property type="protein sequence ID" value="TDP60638.1"/>
    <property type="molecule type" value="Genomic_DNA"/>
</dbReference>
<dbReference type="SUPFAM" id="SSF109604">
    <property type="entry name" value="HD-domain/PDEase-like"/>
    <property type="match status" value="1"/>
</dbReference>
<protein>
    <recommendedName>
        <fullName evidence="2">Deoxyguanosinetriphosphate triphosphohydrolase-like protein</fullName>
    </recommendedName>
</protein>
<evidence type="ECO:0000313" key="5">
    <source>
        <dbReference type="Proteomes" id="UP000295361"/>
    </source>
</evidence>
<gene>
    <name evidence="4" type="ORF">DES47_11560</name>
</gene>
<dbReference type="OrthoDB" id="9803619at2"/>
<accession>A0A4R6QD97</accession>
<dbReference type="RefSeq" id="WP_133703877.1">
    <property type="nucleotide sequence ID" value="NZ_SNXS01000015.1"/>
</dbReference>
<dbReference type="GO" id="GO:0008832">
    <property type="term" value="F:dGTPase activity"/>
    <property type="evidence" value="ECO:0007669"/>
    <property type="project" value="TreeGrafter"/>
</dbReference>
<dbReference type="InterPro" id="IPR003607">
    <property type="entry name" value="HD/PDEase_dom"/>
</dbReference>
<sequence length="527" mass="59744">MPSPKRNVPGKLYSIADSQRCVQIGNRPGTADYRSCYRRDYARLIHSPAFRRLQGKTQLFPGTETDFFRNRLTHSIEVAQIAKTIAMKLNSECKELLDAEPSQRIDYDLIEVAALAHDIGHPPFGHNGEKALNECMQGMGGFEGNAQSLRILARLEKRLEQGVDVDQSPHRNGKDARVGLNLTYRSLASILKYDQQIGLQAREGKRIEKGFYKSEAELVANIKAAVLKESGQTVNLGEFKTIECQIMDIADDIAYSTYDLEDTFKAEFLSPLRLLWRTSRDGEALKNVHEKVNFNLEKEGIGRIDEKDLLNHVQDLFAEIFEDGNEAVLRQSLGYTELLSQQIASQSKKFAPKTVVKNVLKTIFDSKRGIQMDVPVLSAYQLSDSIAGNGYLRTSFTASLVGNAIEGVEIRYNDRCPALSKVYLNQLTRTRVEILKHLTYELTIMSPRLKVVENRGADIIKDIFDVLSKSGGERLLPEDYRDLHRYLDGAEDKKRIICDFIACMTDRYALEFYRRLHEAGESIFKPF</sequence>
<dbReference type="HAMAP" id="MF_01212">
    <property type="entry name" value="dGTPase_type2"/>
    <property type="match status" value="1"/>
</dbReference>
<reference evidence="4 5" key="1">
    <citation type="submission" date="2019-03" db="EMBL/GenBank/DDBJ databases">
        <title>Genomic Encyclopedia of Type Strains, Phase IV (KMG-IV): sequencing the most valuable type-strain genomes for metagenomic binning, comparative biology and taxonomic classification.</title>
        <authorList>
            <person name="Goeker M."/>
        </authorList>
    </citation>
    <scope>NUCLEOTIDE SEQUENCE [LARGE SCALE GENOMIC DNA]</scope>
    <source>
        <strain evidence="4 5">DSM 16998</strain>
    </source>
</reference>
<proteinExistence type="inferred from homology"/>
<evidence type="ECO:0000259" key="3">
    <source>
        <dbReference type="PROSITE" id="PS51831"/>
    </source>
</evidence>
<dbReference type="InterPro" id="IPR050135">
    <property type="entry name" value="dGTPase-like"/>
</dbReference>
<dbReference type="InterPro" id="IPR006261">
    <property type="entry name" value="dGTPase"/>
</dbReference>
<dbReference type="NCBIfam" id="TIGR01353">
    <property type="entry name" value="dGTP_triPase"/>
    <property type="match status" value="1"/>
</dbReference>
<evidence type="ECO:0000313" key="4">
    <source>
        <dbReference type="EMBL" id="TDP60638.1"/>
    </source>
</evidence>
<feature type="domain" description="HD" evidence="3">
    <location>
        <begin position="71"/>
        <end position="256"/>
    </location>
</feature>
<comment type="caution">
    <text evidence="4">The sequence shown here is derived from an EMBL/GenBank/DDBJ whole genome shotgun (WGS) entry which is preliminary data.</text>
</comment>
<dbReference type="Gene3D" id="1.10.3210.10">
    <property type="entry name" value="Hypothetical protein af1432"/>
    <property type="match status" value="2"/>
</dbReference>
<dbReference type="CDD" id="cd00077">
    <property type="entry name" value="HDc"/>
    <property type="match status" value="1"/>
</dbReference>
<comment type="similarity">
    <text evidence="2">Belongs to the dGTPase family. Type 2 subfamily.</text>
</comment>
<dbReference type="Pfam" id="PF13286">
    <property type="entry name" value="HD_assoc"/>
    <property type="match status" value="1"/>
</dbReference>